<comment type="caution">
    <text evidence="5">The sequence shown here is derived from an EMBL/GenBank/DDBJ whole genome shotgun (WGS) entry which is preliminary data.</text>
</comment>
<keyword evidence="6" id="KW-1185">Reference proteome</keyword>
<dbReference type="PIRSF" id="PIRSF001112">
    <property type="entry name" value="Epoxide_hydrolase"/>
    <property type="match status" value="1"/>
</dbReference>
<dbReference type="InterPro" id="IPR010497">
    <property type="entry name" value="Epoxide_hydro_N"/>
</dbReference>
<dbReference type="Gene3D" id="3.40.50.1820">
    <property type="entry name" value="alpha/beta hydrolase"/>
    <property type="match status" value="1"/>
</dbReference>
<feature type="domain" description="Epoxide hydrolase N-terminal" evidence="4">
    <location>
        <begin position="5"/>
        <end position="104"/>
    </location>
</feature>
<dbReference type="PANTHER" id="PTHR21661">
    <property type="entry name" value="EPOXIDE HYDROLASE 1-RELATED"/>
    <property type="match status" value="1"/>
</dbReference>
<keyword evidence="3 5" id="KW-0378">Hydrolase</keyword>
<evidence type="ECO:0000256" key="2">
    <source>
        <dbReference type="ARBA" id="ARBA00022797"/>
    </source>
</evidence>
<dbReference type="GO" id="GO:0016787">
    <property type="term" value="F:hydrolase activity"/>
    <property type="evidence" value="ECO:0007669"/>
    <property type="project" value="UniProtKB-KW"/>
</dbReference>
<organism evidence="5 6">
    <name type="scientific">Microbacterium salsuginis</name>
    <dbReference type="NCBI Taxonomy" id="2722803"/>
    <lineage>
        <taxon>Bacteria</taxon>
        <taxon>Bacillati</taxon>
        <taxon>Actinomycetota</taxon>
        <taxon>Actinomycetes</taxon>
        <taxon>Micrococcales</taxon>
        <taxon>Microbacteriaceae</taxon>
        <taxon>Microbacterium</taxon>
    </lineage>
</organism>
<dbReference type="SUPFAM" id="SSF53474">
    <property type="entry name" value="alpha/beta-Hydrolases"/>
    <property type="match status" value="1"/>
</dbReference>
<protein>
    <submittedName>
        <fullName evidence="5">Epoxide hydrolase</fullName>
    </submittedName>
</protein>
<evidence type="ECO:0000313" key="6">
    <source>
        <dbReference type="Proteomes" id="UP001429745"/>
    </source>
</evidence>
<evidence type="ECO:0000256" key="1">
    <source>
        <dbReference type="ARBA" id="ARBA00010088"/>
    </source>
</evidence>
<accession>A0ABX1KHF7</accession>
<proteinExistence type="inferred from homology"/>
<name>A0ABX1KHF7_9MICO</name>
<reference evidence="5 6" key="1">
    <citation type="submission" date="2020-04" db="EMBL/GenBank/DDBJ databases">
        <title>CFH 90308 Microbacterium sp.</title>
        <authorList>
            <person name="Nie G."/>
            <person name="Ming H."/>
            <person name="Xia T."/>
        </authorList>
    </citation>
    <scope>NUCLEOTIDE SEQUENCE [LARGE SCALE GENOMIC DNA]</scope>
    <source>
        <strain evidence="5 6">CFH 90308</strain>
    </source>
</reference>
<gene>
    <name evidence="5" type="ORF">HF576_17180</name>
</gene>
<keyword evidence="2" id="KW-0058">Aromatic hydrocarbons catabolism</keyword>
<comment type="similarity">
    <text evidence="1">Belongs to the peptidase S33 family.</text>
</comment>
<evidence type="ECO:0000313" key="5">
    <source>
        <dbReference type="EMBL" id="NLP85575.1"/>
    </source>
</evidence>
<dbReference type="RefSeq" id="WP_168914057.1">
    <property type="nucleotide sequence ID" value="NZ_JABACI010000005.1"/>
</dbReference>
<dbReference type="EMBL" id="JABACI010000005">
    <property type="protein sequence ID" value="NLP85575.1"/>
    <property type="molecule type" value="Genomic_DNA"/>
</dbReference>
<dbReference type="InterPro" id="IPR029058">
    <property type="entry name" value="AB_hydrolase_fold"/>
</dbReference>
<dbReference type="Proteomes" id="UP001429745">
    <property type="component" value="Unassembled WGS sequence"/>
</dbReference>
<sequence length="372" mass="41801">MTLTRPFTIHVPDAEIADLHARLDRFRPLPDSPRRPDAGMNAAYLADLVASWRRFDWRKREAWLNAHPQFLADIDDATVHFAHLRSQREDAPALLVMHGWPHTFALQLDFADLLPDFHVVVPSFPGFGYSTPYAAGPMTEVRLAATMHALMTDVLGYERYFTYGEDVSANVNDLIAGTYPESVSGILVTHSHFPAQAERPSLTAPDEIAFFERLDRWGGANGGYGHIQATRPDTLAAALNDSPAGLLAWLGEKLAEWSDTPGDDPAGVERRLSRERILTEAMIYWTTQSIGSSFRPYYEGADQPDVMPVVEVPASVHIQRHEWDYPESLARRFYRDLRAFERLEEGGHFTVAEVPQVMAERMRVFAQGLGVS</sequence>
<dbReference type="Pfam" id="PF06441">
    <property type="entry name" value="EHN"/>
    <property type="match status" value="1"/>
</dbReference>
<evidence type="ECO:0000256" key="3">
    <source>
        <dbReference type="ARBA" id="ARBA00022801"/>
    </source>
</evidence>
<dbReference type="InterPro" id="IPR016292">
    <property type="entry name" value="Epoxide_hydrolase"/>
</dbReference>
<dbReference type="PANTHER" id="PTHR21661:SF35">
    <property type="entry name" value="EPOXIDE HYDROLASE"/>
    <property type="match status" value="1"/>
</dbReference>
<evidence type="ECO:0000259" key="4">
    <source>
        <dbReference type="Pfam" id="PF06441"/>
    </source>
</evidence>